<evidence type="ECO:0000256" key="1">
    <source>
        <dbReference type="SAM" id="SignalP"/>
    </source>
</evidence>
<keyword evidence="1" id="KW-0732">Signal</keyword>
<dbReference type="Proteomes" id="UP001182991">
    <property type="component" value="Unassembled WGS sequence"/>
</dbReference>
<evidence type="ECO:0000313" key="2">
    <source>
        <dbReference type="EMBL" id="MDT0295688.1"/>
    </source>
</evidence>
<organism evidence="2 3">
    <name type="scientific">Mesonia ostreae</name>
    <dbReference type="NCBI Taxonomy" id="861110"/>
    <lineage>
        <taxon>Bacteria</taxon>
        <taxon>Pseudomonadati</taxon>
        <taxon>Bacteroidota</taxon>
        <taxon>Flavobacteriia</taxon>
        <taxon>Flavobacteriales</taxon>
        <taxon>Flavobacteriaceae</taxon>
        <taxon>Mesonia</taxon>
    </lineage>
</organism>
<feature type="chain" id="PRO_5046748910" evidence="1">
    <location>
        <begin position="19"/>
        <end position="58"/>
    </location>
</feature>
<reference evidence="3" key="1">
    <citation type="submission" date="2023-07" db="EMBL/GenBank/DDBJ databases">
        <title>Isolating and identifying novel microbial strains from the Mariana Trench.</title>
        <authorList>
            <person name="Fu H."/>
        </authorList>
    </citation>
    <scope>NUCLEOTIDE SEQUENCE [LARGE SCALE GENOMIC DNA]</scope>
    <source>
        <strain evidence="3">T-y2</strain>
    </source>
</reference>
<accession>A0ABU2KLZ8</accession>
<dbReference type="RefSeq" id="WP_311402616.1">
    <property type="nucleotide sequence ID" value="NZ_JAVRBG010000016.1"/>
</dbReference>
<keyword evidence="3" id="KW-1185">Reference proteome</keyword>
<gene>
    <name evidence="2" type="ORF">RLT85_13710</name>
</gene>
<sequence>MKTLFLLLLMAVSQQITAQGTATMNIIIENIANDDGEILLGMSTGRFYEDQTGFFCNF</sequence>
<comment type="caution">
    <text evidence="2">The sequence shown here is derived from an EMBL/GenBank/DDBJ whole genome shotgun (WGS) entry which is preliminary data.</text>
</comment>
<name>A0ABU2KLZ8_9FLAO</name>
<feature type="signal peptide" evidence="1">
    <location>
        <begin position="1"/>
        <end position="18"/>
    </location>
</feature>
<dbReference type="EMBL" id="JAVRBG010000016">
    <property type="protein sequence ID" value="MDT0295688.1"/>
    <property type="molecule type" value="Genomic_DNA"/>
</dbReference>
<proteinExistence type="predicted"/>
<evidence type="ECO:0000313" key="3">
    <source>
        <dbReference type="Proteomes" id="UP001182991"/>
    </source>
</evidence>
<protein>
    <submittedName>
        <fullName evidence="2">Uncharacterized protein</fullName>
    </submittedName>
</protein>